<dbReference type="Proteomes" id="UP001523216">
    <property type="component" value="Unassembled WGS sequence"/>
</dbReference>
<dbReference type="RefSeq" id="WP_251798409.1">
    <property type="nucleotide sequence ID" value="NZ_JAMQOL010000016.1"/>
</dbReference>
<evidence type="ECO:0000313" key="2">
    <source>
        <dbReference type="Proteomes" id="UP001523216"/>
    </source>
</evidence>
<organism evidence="1 2">
    <name type="scientific">Paractinoplanes hotanensis</name>
    <dbReference type="NCBI Taxonomy" id="2906497"/>
    <lineage>
        <taxon>Bacteria</taxon>
        <taxon>Bacillati</taxon>
        <taxon>Actinomycetota</taxon>
        <taxon>Actinomycetes</taxon>
        <taxon>Micromonosporales</taxon>
        <taxon>Micromonosporaceae</taxon>
        <taxon>Paractinoplanes</taxon>
    </lineage>
</organism>
<keyword evidence="2" id="KW-1185">Reference proteome</keyword>
<name>A0ABT0XXR0_9ACTN</name>
<comment type="caution">
    <text evidence="1">The sequence shown here is derived from an EMBL/GenBank/DDBJ whole genome shotgun (WGS) entry which is preliminary data.</text>
</comment>
<evidence type="ECO:0000313" key="1">
    <source>
        <dbReference type="EMBL" id="MCM4078568.1"/>
    </source>
</evidence>
<reference evidence="1 2" key="1">
    <citation type="submission" date="2022-06" db="EMBL/GenBank/DDBJ databases">
        <title>Actinoplanes abujensis sp. nov., isolated from Nigerian arid soil.</title>
        <authorList>
            <person name="Ding P."/>
        </authorList>
    </citation>
    <scope>NUCLEOTIDE SEQUENCE [LARGE SCALE GENOMIC DNA]</scope>
    <source>
        <strain evidence="2">TRM88002</strain>
    </source>
</reference>
<proteinExistence type="predicted"/>
<sequence>MFYARLYARRFFCAPLPDVPEFDAERAMTDRVLQEAQHLVRRGNWQAARDTIEEAGDNWELRGRRIAAFGDLAVVDDSWLYAWLRAEPSDPAAVLLQAATLRTRAGKARGGASAANTTAEQFADHHALSTAAAEVGRRAMAFAAPNDPVPWAQVLDTMFGDHQTRESSFDEVFDEGRRRDPYNFDLHLTAMSLHCQKWFGSHELMFATARKVASSAPPGANVLLLPLLAHIEYAMREFSWGENAKDNKSLKRCRKYFHRAQVQQEMDHWIAKWRAGIPNPGRLTTCLHWLAIYYTMSGRQKEAKAVFDELGPYVVPAVAWAFFYPDREYGYLTSWWWANGIH</sequence>
<dbReference type="EMBL" id="JAMQOL010000016">
    <property type="protein sequence ID" value="MCM4078568.1"/>
    <property type="molecule type" value="Genomic_DNA"/>
</dbReference>
<gene>
    <name evidence="1" type="ORF">LXN57_13415</name>
</gene>
<accession>A0ABT0XXR0</accession>
<protein>
    <submittedName>
        <fullName evidence="1">Uncharacterized protein</fullName>
    </submittedName>
</protein>